<dbReference type="Proteomes" id="UP001595892">
    <property type="component" value="Unassembled WGS sequence"/>
</dbReference>
<evidence type="ECO:0000313" key="2">
    <source>
        <dbReference type="EMBL" id="MFC4726795.1"/>
    </source>
</evidence>
<evidence type="ECO:0000256" key="1">
    <source>
        <dbReference type="SAM" id="MobiDB-lite"/>
    </source>
</evidence>
<organism evidence="2 3">
    <name type="scientific">Coralloluteibacterium thermophilum</name>
    <dbReference type="NCBI Taxonomy" id="2707049"/>
    <lineage>
        <taxon>Bacteria</taxon>
        <taxon>Pseudomonadati</taxon>
        <taxon>Pseudomonadota</taxon>
        <taxon>Gammaproteobacteria</taxon>
        <taxon>Lysobacterales</taxon>
        <taxon>Lysobacteraceae</taxon>
        <taxon>Coralloluteibacterium</taxon>
    </lineage>
</organism>
<sequence length="66" mass="6903">MDPAGHHEPNATLANLEAIEHGEQLPKGVVDTLVDAGLAQRDGGSPGHAVLTAKGRARLDRLRADD</sequence>
<reference evidence="3" key="1">
    <citation type="journal article" date="2019" name="Int. J. Syst. Evol. Microbiol.">
        <title>The Global Catalogue of Microorganisms (GCM) 10K type strain sequencing project: providing services to taxonomists for standard genome sequencing and annotation.</title>
        <authorList>
            <consortium name="The Broad Institute Genomics Platform"/>
            <consortium name="The Broad Institute Genome Sequencing Center for Infectious Disease"/>
            <person name="Wu L."/>
            <person name="Ma J."/>
        </authorList>
    </citation>
    <scope>NUCLEOTIDE SEQUENCE [LARGE SCALE GENOMIC DNA]</scope>
    <source>
        <strain evidence="3">CGMCC 1.13574</strain>
    </source>
</reference>
<accession>A0ABV9NGE4</accession>
<proteinExistence type="predicted"/>
<protein>
    <submittedName>
        <fullName evidence="2">Uncharacterized protein</fullName>
    </submittedName>
</protein>
<dbReference type="RefSeq" id="WP_377002748.1">
    <property type="nucleotide sequence ID" value="NZ_JBHSGG010000002.1"/>
</dbReference>
<dbReference type="EMBL" id="JBHSGG010000002">
    <property type="protein sequence ID" value="MFC4726795.1"/>
    <property type="molecule type" value="Genomic_DNA"/>
</dbReference>
<evidence type="ECO:0000313" key="3">
    <source>
        <dbReference type="Proteomes" id="UP001595892"/>
    </source>
</evidence>
<feature type="region of interest" description="Disordered" evidence="1">
    <location>
        <begin position="40"/>
        <end position="66"/>
    </location>
</feature>
<keyword evidence="3" id="KW-1185">Reference proteome</keyword>
<gene>
    <name evidence="2" type="ORF">ACFO3Q_01200</name>
</gene>
<comment type="caution">
    <text evidence="2">The sequence shown here is derived from an EMBL/GenBank/DDBJ whole genome shotgun (WGS) entry which is preliminary data.</text>
</comment>
<feature type="compositionally biased region" description="Basic and acidic residues" evidence="1">
    <location>
        <begin position="57"/>
        <end position="66"/>
    </location>
</feature>
<name>A0ABV9NGE4_9GAMM</name>